<dbReference type="OrthoDB" id="274691at2759"/>
<dbReference type="EMBL" id="ML996696">
    <property type="protein sequence ID" value="KAF2400085.1"/>
    <property type="molecule type" value="Genomic_DNA"/>
</dbReference>
<dbReference type="GO" id="GO:0030246">
    <property type="term" value="F:carbohydrate binding"/>
    <property type="evidence" value="ECO:0007669"/>
    <property type="project" value="InterPro"/>
</dbReference>
<dbReference type="GO" id="GO:0033499">
    <property type="term" value="P:galactose catabolic process via UDP-galactose, Leloir pathway"/>
    <property type="evidence" value="ECO:0007669"/>
    <property type="project" value="TreeGrafter"/>
</dbReference>
<organism evidence="4 5">
    <name type="scientific">Trichodelitschia bisporula</name>
    <dbReference type="NCBI Taxonomy" id="703511"/>
    <lineage>
        <taxon>Eukaryota</taxon>
        <taxon>Fungi</taxon>
        <taxon>Dikarya</taxon>
        <taxon>Ascomycota</taxon>
        <taxon>Pezizomycotina</taxon>
        <taxon>Dothideomycetes</taxon>
        <taxon>Dothideomycetes incertae sedis</taxon>
        <taxon>Phaeotrichales</taxon>
        <taxon>Phaeotrichaceae</taxon>
        <taxon>Trichodelitschia</taxon>
    </lineage>
</organism>
<dbReference type="GO" id="GO:0004034">
    <property type="term" value="F:aldose 1-epimerase activity"/>
    <property type="evidence" value="ECO:0007669"/>
    <property type="project" value="TreeGrafter"/>
</dbReference>
<proteinExistence type="inferred from homology"/>
<dbReference type="PANTHER" id="PTHR10091">
    <property type="entry name" value="ALDOSE-1-EPIMERASE"/>
    <property type="match status" value="1"/>
</dbReference>
<name>A0A6G1HWH4_9PEZI</name>
<evidence type="ECO:0000313" key="5">
    <source>
        <dbReference type="Proteomes" id="UP000799640"/>
    </source>
</evidence>
<evidence type="ECO:0000256" key="2">
    <source>
        <dbReference type="ARBA" id="ARBA00023235"/>
    </source>
</evidence>
<protein>
    <submittedName>
        <fullName evidence="4">Bifunctional protein GAL10</fullName>
    </submittedName>
</protein>
<dbReference type="CDD" id="cd09019">
    <property type="entry name" value="galactose_mutarotase_like"/>
    <property type="match status" value="1"/>
</dbReference>
<sequence length="343" mass="37928">MHKQTSISQRVPGLDCEHVRFLRLGAIIQEFRVGGVNIVQNFPDEGLYREFNDPYFGETIGRVANRISGARIKSLNGREYPLAANNGPNNLHGGNVGWGKRVWDVKEVERNRKKALMFTYLSPDGEEGFPGAVEVRVWYTPSPDNDDSKTELDIEYEAELVGNDEVEETVVAMTNHSYFNLANTSSITGTQATLSSALHQVVDSTSIPTGPLEPYPGIKANVPFILGPSEPDIDHCFILTSNPARIPIDTRSLPLRTLASFSHPTSGINLEIQSTEPAFQLYTGKYISVPAVGGLPARGARSGFCVEPSRYVNAINVDEWRGMVILRRGQKYGSRTVYRGWKA</sequence>
<dbReference type="Gene3D" id="2.70.98.10">
    <property type="match status" value="1"/>
</dbReference>
<keyword evidence="3" id="KW-0119">Carbohydrate metabolism</keyword>
<dbReference type="InterPro" id="IPR047215">
    <property type="entry name" value="Galactose_mutarotase-like"/>
</dbReference>
<reference evidence="4" key="1">
    <citation type="journal article" date="2020" name="Stud. Mycol.">
        <title>101 Dothideomycetes genomes: a test case for predicting lifestyles and emergence of pathogens.</title>
        <authorList>
            <person name="Haridas S."/>
            <person name="Albert R."/>
            <person name="Binder M."/>
            <person name="Bloem J."/>
            <person name="Labutti K."/>
            <person name="Salamov A."/>
            <person name="Andreopoulos B."/>
            <person name="Baker S."/>
            <person name="Barry K."/>
            <person name="Bills G."/>
            <person name="Bluhm B."/>
            <person name="Cannon C."/>
            <person name="Castanera R."/>
            <person name="Culley D."/>
            <person name="Daum C."/>
            <person name="Ezra D."/>
            <person name="Gonzalez J."/>
            <person name="Henrissat B."/>
            <person name="Kuo A."/>
            <person name="Liang C."/>
            <person name="Lipzen A."/>
            <person name="Lutzoni F."/>
            <person name="Magnuson J."/>
            <person name="Mondo S."/>
            <person name="Nolan M."/>
            <person name="Ohm R."/>
            <person name="Pangilinan J."/>
            <person name="Park H.-J."/>
            <person name="Ramirez L."/>
            <person name="Alfaro M."/>
            <person name="Sun H."/>
            <person name="Tritt A."/>
            <person name="Yoshinaga Y."/>
            <person name="Zwiers L.-H."/>
            <person name="Turgeon B."/>
            <person name="Goodwin S."/>
            <person name="Spatafora J."/>
            <person name="Crous P."/>
            <person name="Grigoriev I."/>
        </authorList>
    </citation>
    <scope>NUCLEOTIDE SEQUENCE</scope>
    <source>
        <strain evidence="4">CBS 262.69</strain>
    </source>
</reference>
<dbReference type="GO" id="GO:0006006">
    <property type="term" value="P:glucose metabolic process"/>
    <property type="evidence" value="ECO:0007669"/>
    <property type="project" value="TreeGrafter"/>
</dbReference>
<dbReference type="SUPFAM" id="SSF74650">
    <property type="entry name" value="Galactose mutarotase-like"/>
    <property type="match status" value="1"/>
</dbReference>
<gene>
    <name evidence="4" type="ORF">EJ06DRAFT_543467</name>
</gene>
<dbReference type="InterPro" id="IPR011013">
    <property type="entry name" value="Gal_mutarotase_sf_dom"/>
</dbReference>
<keyword evidence="2" id="KW-0413">Isomerase</keyword>
<comment type="similarity">
    <text evidence="1">Belongs to the aldose epimerase family.</text>
</comment>
<dbReference type="InterPro" id="IPR008183">
    <property type="entry name" value="Aldose_1/G6P_1-epimerase"/>
</dbReference>
<evidence type="ECO:0000256" key="3">
    <source>
        <dbReference type="ARBA" id="ARBA00023277"/>
    </source>
</evidence>
<dbReference type="Proteomes" id="UP000799640">
    <property type="component" value="Unassembled WGS sequence"/>
</dbReference>
<dbReference type="InterPro" id="IPR014718">
    <property type="entry name" value="GH-type_carb-bd"/>
</dbReference>
<dbReference type="Pfam" id="PF01263">
    <property type="entry name" value="Aldose_epim"/>
    <property type="match status" value="1"/>
</dbReference>
<dbReference type="AlphaFoldDB" id="A0A6G1HWH4"/>
<evidence type="ECO:0000313" key="4">
    <source>
        <dbReference type="EMBL" id="KAF2400085.1"/>
    </source>
</evidence>
<evidence type="ECO:0000256" key="1">
    <source>
        <dbReference type="ARBA" id="ARBA00006206"/>
    </source>
</evidence>
<dbReference type="PANTHER" id="PTHR10091:SF0">
    <property type="entry name" value="GALACTOSE MUTAROTASE"/>
    <property type="match status" value="1"/>
</dbReference>
<accession>A0A6G1HWH4</accession>
<keyword evidence="5" id="KW-1185">Reference proteome</keyword>